<dbReference type="AlphaFoldDB" id="Q742I8"/>
<feature type="compositionally biased region" description="Pro residues" evidence="1">
    <location>
        <begin position="71"/>
        <end position="85"/>
    </location>
</feature>
<accession>Q742I8</accession>
<feature type="region of interest" description="Disordered" evidence="1">
    <location>
        <begin position="60"/>
        <end position="201"/>
    </location>
</feature>
<dbReference type="InterPro" id="IPR025442">
    <property type="entry name" value="DUF4185"/>
</dbReference>
<gene>
    <name evidence="3" type="ordered locus">MAP_0847</name>
</gene>
<dbReference type="Proteomes" id="UP000000580">
    <property type="component" value="Chromosome"/>
</dbReference>
<evidence type="ECO:0000313" key="3">
    <source>
        <dbReference type="EMBL" id="AAS03164.1"/>
    </source>
</evidence>
<dbReference type="eggNOG" id="COG4409">
    <property type="taxonomic scope" value="Bacteria"/>
</dbReference>
<sequence>MPRCSLSSQEPTMDVNAVSNPLERCYMSAFLRSVSLSMASAAAVGFVLVVGPAPTANATPCGAPEANVDPPAAPPAMPAPQPVVQPPTGRRPTHTNDQAPLPKLGPLISSLLKPSAPGRQYSAPVHPRAEGPGPDPSAPMYPQAEVLPPGPNPPTPGGAVPPNANQLRPNAAPMPQPQPQPQPAPGPPPPSIAGAPTSLVDWVTGPNGPNKTLQRFSISGTDLGIAWDNGDPANRQVLMAFGDTFGYCKVHGQQWRYNTLFRSNDHDLSHGIHIADGVPNDRYSGSPVWAPGLSKQVVNTIHKAAHETGIIPTSGMSMGRTQYMSYMSIRQWGRDGEWSTNYSAIARSTDNGQNWGIFPTSIRTASPDAIPGAGFTPGNENFQMGAFLKGNDGYIYQFGTPSGRGGAAFLSRVPPNQLPDLTKYQYWNGDNGGHWVANNPGAATPIFPGPVGEMSAQYNSYLKQYLVLYTDGGSNDVVARTAPTPQGPWSPEQPLVSSFQMPGGIYAPMIHPWSSGRDLYFNLSLWSAYDVMLMHTVLP</sequence>
<feature type="compositionally biased region" description="Pro residues" evidence="1">
    <location>
        <begin position="172"/>
        <end position="191"/>
    </location>
</feature>
<protein>
    <recommendedName>
        <fullName evidence="2">DUF4185 domain-containing protein</fullName>
    </recommendedName>
</protein>
<dbReference type="EMBL" id="AE016958">
    <property type="protein sequence ID" value="AAS03164.1"/>
    <property type="molecule type" value="Genomic_DNA"/>
</dbReference>
<evidence type="ECO:0000256" key="1">
    <source>
        <dbReference type="SAM" id="MobiDB-lite"/>
    </source>
</evidence>
<dbReference type="HOGENOM" id="CLU_027566_2_0_11"/>
<feature type="compositionally biased region" description="Low complexity" evidence="1">
    <location>
        <begin position="157"/>
        <end position="171"/>
    </location>
</feature>
<feature type="domain" description="DUF4185" evidence="2">
    <location>
        <begin position="207"/>
        <end position="535"/>
    </location>
</feature>
<dbReference type="STRING" id="262316.MAP_0847"/>
<evidence type="ECO:0000313" key="4">
    <source>
        <dbReference type="Proteomes" id="UP000000580"/>
    </source>
</evidence>
<dbReference type="KEGG" id="mpa:MAP_0847"/>
<organism evidence="3 4">
    <name type="scientific">Mycolicibacterium paratuberculosis (strain ATCC BAA-968 / K-10)</name>
    <name type="common">Mycobacterium paratuberculosis</name>
    <dbReference type="NCBI Taxonomy" id="262316"/>
    <lineage>
        <taxon>Bacteria</taxon>
        <taxon>Bacillati</taxon>
        <taxon>Actinomycetota</taxon>
        <taxon>Actinomycetes</taxon>
        <taxon>Mycobacteriales</taxon>
        <taxon>Mycobacteriaceae</taxon>
        <taxon>Mycobacterium</taxon>
        <taxon>Mycobacterium avium complex (MAC)</taxon>
    </lineage>
</organism>
<evidence type="ECO:0000259" key="2">
    <source>
        <dbReference type="Pfam" id="PF13810"/>
    </source>
</evidence>
<name>Q742I8_MYCPA</name>
<keyword evidence="4" id="KW-1185">Reference proteome</keyword>
<proteinExistence type="predicted"/>
<reference evidence="3 4" key="1">
    <citation type="journal article" date="2005" name="Proc. Natl. Acad. Sci. U.S.A.">
        <title>The complete genome sequence of Mycobacterium avium subspecies paratuberculosis.</title>
        <authorList>
            <person name="Li L."/>
            <person name="Bannantine J.P."/>
            <person name="Zhang Q."/>
            <person name="Amonsin A."/>
            <person name="May B.J."/>
            <person name="Alt D."/>
            <person name="Banerji N."/>
            <person name="Kanjilal S."/>
            <person name="Kapur V."/>
        </authorList>
    </citation>
    <scope>NUCLEOTIDE SEQUENCE [LARGE SCALE GENOMIC DNA]</scope>
    <source>
        <strain evidence="4">ATCC BAA-968 / K-10</strain>
    </source>
</reference>
<dbReference type="Pfam" id="PF13810">
    <property type="entry name" value="DUF4185"/>
    <property type="match status" value="1"/>
</dbReference>